<dbReference type="EMBL" id="GBXM01090973">
    <property type="protein sequence ID" value="JAH17604.1"/>
    <property type="molecule type" value="Transcribed_RNA"/>
</dbReference>
<proteinExistence type="predicted"/>
<evidence type="ECO:0000313" key="1">
    <source>
        <dbReference type="EMBL" id="JAH17604.1"/>
    </source>
</evidence>
<organism evidence="1">
    <name type="scientific">Anguilla anguilla</name>
    <name type="common">European freshwater eel</name>
    <name type="synonym">Muraena anguilla</name>
    <dbReference type="NCBI Taxonomy" id="7936"/>
    <lineage>
        <taxon>Eukaryota</taxon>
        <taxon>Metazoa</taxon>
        <taxon>Chordata</taxon>
        <taxon>Craniata</taxon>
        <taxon>Vertebrata</taxon>
        <taxon>Euteleostomi</taxon>
        <taxon>Actinopterygii</taxon>
        <taxon>Neopterygii</taxon>
        <taxon>Teleostei</taxon>
        <taxon>Anguilliformes</taxon>
        <taxon>Anguillidae</taxon>
        <taxon>Anguilla</taxon>
    </lineage>
</organism>
<name>A0A0E9QLB7_ANGAN</name>
<reference evidence="1" key="2">
    <citation type="journal article" date="2015" name="Fish Shellfish Immunol.">
        <title>Early steps in the European eel (Anguilla anguilla)-Vibrio vulnificus interaction in the gills: Role of the RtxA13 toxin.</title>
        <authorList>
            <person name="Callol A."/>
            <person name="Pajuelo D."/>
            <person name="Ebbesson L."/>
            <person name="Teles M."/>
            <person name="MacKenzie S."/>
            <person name="Amaro C."/>
        </authorList>
    </citation>
    <scope>NUCLEOTIDE SEQUENCE</scope>
</reference>
<sequence length="48" mass="5676">MFRTPEGLLYKMTALTLSVSKDFLCSLPHRRRETYQIDKVRVKLQFGT</sequence>
<accession>A0A0E9QLB7</accession>
<dbReference type="AlphaFoldDB" id="A0A0E9QLB7"/>
<protein>
    <submittedName>
        <fullName evidence="1">Uncharacterized protein</fullName>
    </submittedName>
</protein>
<reference evidence="1" key="1">
    <citation type="submission" date="2014-11" db="EMBL/GenBank/DDBJ databases">
        <authorList>
            <person name="Amaro Gonzalez C."/>
        </authorList>
    </citation>
    <scope>NUCLEOTIDE SEQUENCE</scope>
</reference>